<feature type="region of interest" description="Disordered" evidence="4">
    <location>
        <begin position="73"/>
        <end position="137"/>
    </location>
</feature>
<evidence type="ECO:0000256" key="3">
    <source>
        <dbReference type="ARBA" id="ARBA00022833"/>
    </source>
</evidence>
<evidence type="ECO:0008006" key="7">
    <source>
        <dbReference type="Google" id="ProtNLM"/>
    </source>
</evidence>
<keyword evidence="3" id="KW-0862">Zinc</keyword>
<keyword evidence="6" id="KW-1185">Reference proteome</keyword>
<evidence type="ECO:0000256" key="2">
    <source>
        <dbReference type="ARBA" id="ARBA00022771"/>
    </source>
</evidence>
<accession>A0ABR2ZTJ2</accession>
<proteinExistence type="predicted"/>
<comment type="caution">
    <text evidence="5">The sequence shown here is derived from an EMBL/GenBank/DDBJ whole genome shotgun (WGS) entry which is preliminary data.</text>
</comment>
<evidence type="ECO:0000256" key="4">
    <source>
        <dbReference type="SAM" id="MobiDB-lite"/>
    </source>
</evidence>
<keyword evidence="2" id="KW-0863">Zinc-finger</keyword>
<protein>
    <recommendedName>
        <fullName evidence="7">RING-type domain-containing protein</fullName>
    </recommendedName>
</protein>
<sequence length="275" mass="31375">MVIPMNTLNHEDDLLIAQLHLQDAEELATRCERKGKGREGAPPTDSVYAFELQANFMKEYITEMRNQREADAFGRHGGRHPVARPTSANARAGSSRETQLYGGAHEETSAPPQWSRHSDRYSGEPWPAYSSSSYGRGSTDTMSNTLRMALSTLPDDLNAGYQPSYNENRERPAHRQRHMSTCYKCHEHLTFHAPTYDGGSCRHSYCLDCITYMVRKACNNPGYQLRCCGEEMSCSQILRLLEPDVKLRNRFEEKLSMDMLTEEGMGHGYWSTERY</sequence>
<reference evidence="5 6" key="1">
    <citation type="submission" date="2024-05" db="EMBL/GenBank/DDBJ databases">
        <title>A draft genome resource for the thread blight pathogen Marasmius tenuissimus strain MS-2.</title>
        <authorList>
            <person name="Yulfo-Soto G.E."/>
            <person name="Baruah I.K."/>
            <person name="Amoako-Attah I."/>
            <person name="Bukari Y."/>
            <person name="Meinhardt L.W."/>
            <person name="Bailey B.A."/>
            <person name="Cohen S.P."/>
        </authorList>
    </citation>
    <scope>NUCLEOTIDE SEQUENCE [LARGE SCALE GENOMIC DNA]</scope>
    <source>
        <strain evidence="5 6">MS-2</strain>
    </source>
</reference>
<dbReference type="PROSITE" id="PS00518">
    <property type="entry name" value="ZF_RING_1"/>
    <property type="match status" value="1"/>
</dbReference>
<organism evidence="5 6">
    <name type="scientific">Marasmius tenuissimus</name>
    <dbReference type="NCBI Taxonomy" id="585030"/>
    <lineage>
        <taxon>Eukaryota</taxon>
        <taxon>Fungi</taxon>
        <taxon>Dikarya</taxon>
        <taxon>Basidiomycota</taxon>
        <taxon>Agaricomycotina</taxon>
        <taxon>Agaricomycetes</taxon>
        <taxon>Agaricomycetidae</taxon>
        <taxon>Agaricales</taxon>
        <taxon>Marasmiineae</taxon>
        <taxon>Marasmiaceae</taxon>
        <taxon>Marasmius</taxon>
    </lineage>
</organism>
<name>A0ABR2ZTJ2_9AGAR</name>
<dbReference type="InterPro" id="IPR017907">
    <property type="entry name" value="Znf_RING_CS"/>
</dbReference>
<gene>
    <name evidence="5" type="ORF">AAF712_008886</name>
</gene>
<evidence type="ECO:0000256" key="1">
    <source>
        <dbReference type="ARBA" id="ARBA00022723"/>
    </source>
</evidence>
<evidence type="ECO:0000313" key="6">
    <source>
        <dbReference type="Proteomes" id="UP001437256"/>
    </source>
</evidence>
<dbReference type="Proteomes" id="UP001437256">
    <property type="component" value="Unassembled WGS sequence"/>
</dbReference>
<evidence type="ECO:0000313" key="5">
    <source>
        <dbReference type="EMBL" id="KAL0064164.1"/>
    </source>
</evidence>
<dbReference type="EMBL" id="JBBXMP010000066">
    <property type="protein sequence ID" value="KAL0064164.1"/>
    <property type="molecule type" value="Genomic_DNA"/>
</dbReference>
<keyword evidence="1" id="KW-0479">Metal-binding</keyword>